<dbReference type="Proteomes" id="UP000253436">
    <property type="component" value="Unassembled WGS sequence"/>
</dbReference>
<dbReference type="AlphaFoldDB" id="A0A368ZFS1"/>
<evidence type="ECO:0000313" key="3">
    <source>
        <dbReference type="Proteomes" id="UP000253436"/>
    </source>
</evidence>
<evidence type="ECO:0000256" key="1">
    <source>
        <dbReference type="SAM" id="SignalP"/>
    </source>
</evidence>
<proteinExistence type="predicted"/>
<dbReference type="RefSeq" id="WP_114309042.1">
    <property type="nucleotide sequence ID" value="NZ_QPJO01000002.1"/>
</dbReference>
<comment type="caution">
    <text evidence="2">The sequence shown here is derived from an EMBL/GenBank/DDBJ whole genome shotgun (WGS) entry which is preliminary data.</text>
</comment>
<feature type="chain" id="PRO_5016785679" evidence="1">
    <location>
        <begin position="26"/>
        <end position="142"/>
    </location>
</feature>
<organism evidence="2 3">
    <name type="scientific">Winogradskyella arenosi</name>
    <dbReference type="NCBI Taxonomy" id="533325"/>
    <lineage>
        <taxon>Bacteria</taxon>
        <taxon>Pseudomonadati</taxon>
        <taxon>Bacteroidota</taxon>
        <taxon>Flavobacteriia</taxon>
        <taxon>Flavobacteriales</taxon>
        <taxon>Flavobacteriaceae</taxon>
        <taxon>Winogradskyella</taxon>
    </lineage>
</organism>
<protein>
    <submittedName>
        <fullName evidence="2">Uncharacterized protein</fullName>
    </submittedName>
</protein>
<keyword evidence="3" id="KW-1185">Reference proteome</keyword>
<gene>
    <name evidence="2" type="ORF">DFQ08_102398</name>
</gene>
<sequence>MKNALRKYTALIVFLLLSAIANLNATPHFSNTLNKAALQTLGVASHTSSCVYEGRSNSVTVTPYHQEKDHSKAVEVVESNSAEDEETSSRKPDYKAFFEIALINAILLEQSTHQRKKNAYRPQGAFTEHSLPLHVQFQVFII</sequence>
<keyword evidence="1" id="KW-0732">Signal</keyword>
<accession>A0A368ZFS1</accession>
<evidence type="ECO:0000313" key="2">
    <source>
        <dbReference type="EMBL" id="RCW92374.1"/>
    </source>
</evidence>
<feature type="signal peptide" evidence="1">
    <location>
        <begin position="1"/>
        <end position="25"/>
    </location>
</feature>
<reference evidence="2 3" key="1">
    <citation type="submission" date="2018-07" db="EMBL/GenBank/DDBJ databases">
        <title>Genomic Encyclopedia of Type Strains, Phase III (KMG-III): the genomes of soil and plant-associated and newly described type strains.</title>
        <authorList>
            <person name="Whitman W."/>
        </authorList>
    </citation>
    <scope>NUCLEOTIDE SEQUENCE [LARGE SCALE GENOMIC DNA]</scope>
    <source>
        <strain evidence="2 3">CECT 7958</strain>
    </source>
</reference>
<dbReference type="EMBL" id="QPJO01000002">
    <property type="protein sequence ID" value="RCW92374.1"/>
    <property type="molecule type" value="Genomic_DNA"/>
</dbReference>
<name>A0A368ZFS1_9FLAO</name>